<dbReference type="AlphaFoldDB" id="A0A9Q3C040"/>
<name>A0A9Q3C040_9BASI</name>
<organism evidence="2 3">
    <name type="scientific">Austropuccinia psidii MF-1</name>
    <dbReference type="NCBI Taxonomy" id="1389203"/>
    <lineage>
        <taxon>Eukaryota</taxon>
        <taxon>Fungi</taxon>
        <taxon>Dikarya</taxon>
        <taxon>Basidiomycota</taxon>
        <taxon>Pucciniomycotina</taxon>
        <taxon>Pucciniomycetes</taxon>
        <taxon>Pucciniales</taxon>
        <taxon>Sphaerophragmiaceae</taxon>
        <taxon>Austropuccinia</taxon>
    </lineage>
</organism>
<accession>A0A9Q3C040</accession>
<comment type="caution">
    <text evidence="2">The sequence shown here is derived from an EMBL/GenBank/DDBJ whole genome shotgun (WGS) entry which is preliminary data.</text>
</comment>
<dbReference type="EMBL" id="AVOT02003588">
    <property type="protein sequence ID" value="MBW0473942.1"/>
    <property type="molecule type" value="Genomic_DNA"/>
</dbReference>
<dbReference type="Proteomes" id="UP000765509">
    <property type="component" value="Unassembled WGS sequence"/>
</dbReference>
<sequence>MVTYQQLQPVGSTSRRREDPPPFLFPAIQGFQRRNLWTVWVTREAPSMENEGQDAVARLCRMTDRNSREVIAYANKRMIPGTASEEMASKLIWY</sequence>
<evidence type="ECO:0000313" key="3">
    <source>
        <dbReference type="Proteomes" id="UP000765509"/>
    </source>
</evidence>
<evidence type="ECO:0000313" key="2">
    <source>
        <dbReference type="EMBL" id="MBW0473942.1"/>
    </source>
</evidence>
<evidence type="ECO:0000256" key="1">
    <source>
        <dbReference type="SAM" id="MobiDB-lite"/>
    </source>
</evidence>
<gene>
    <name evidence="2" type="ORF">O181_013657</name>
</gene>
<proteinExistence type="predicted"/>
<keyword evidence="3" id="KW-1185">Reference proteome</keyword>
<protein>
    <submittedName>
        <fullName evidence="2">Uncharacterized protein</fullName>
    </submittedName>
</protein>
<feature type="compositionally biased region" description="Polar residues" evidence="1">
    <location>
        <begin position="1"/>
        <end position="13"/>
    </location>
</feature>
<feature type="region of interest" description="Disordered" evidence="1">
    <location>
        <begin position="1"/>
        <end position="24"/>
    </location>
</feature>
<reference evidence="2" key="1">
    <citation type="submission" date="2021-03" db="EMBL/GenBank/DDBJ databases">
        <title>Draft genome sequence of rust myrtle Austropuccinia psidii MF-1, a brazilian biotype.</title>
        <authorList>
            <person name="Quecine M.C."/>
            <person name="Pachon D.M.R."/>
            <person name="Bonatelli M.L."/>
            <person name="Correr F.H."/>
            <person name="Franceschini L.M."/>
            <person name="Leite T.F."/>
            <person name="Margarido G.R.A."/>
            <person name="Almeida C.A."/>
            <person name="Ferrarezi J.A."/>
            <person name="Labate C.A."/>
        </authorList>
    </citation>
    <scope>NUCLEOTIDE SEQUENCE</scope>
    <source>
        <strain evidence="2">MF-1</strain>
    </source>
</reference>